<gene>
    <name evidence="13" type="ORF">DS837_23650</name>
</gene>
<dbReference type="EMBL" id="QOKV01000019">
    <property type="protein sequence ID" value="KAA0680481.1"/>
    <property type="molecule type" value="Genomic_DNA"/>
</dbReference>
<dbReference type="AlphaFoldDB" id="A0A6L3AVA0"/>
<dbReference type="RefSeq" id="WP_149166994.1">
    <property type="nucleotide sequence ID" value="NZ_QOKV01000019.1"/>
</dbReference>
<feature type="active site" description="Proton donor/acceptor" evidence="9">
    <location>
        <position position="138"/>
    </location>
</feature>
<keyword evidence="3" id="KW-0328">Glycosyltransferase</keyword>
<reference evidence="13 14" key="1">
    <citation type="submission" date="2018-07" db="EMBL/GenBank/DDBJ databases">
        <title>Genome sequence of Roseomonas fauriae ATCC 49958.</title>
        <authorList>
            <person name="Sant'Anna F.H."/>
            <person name="Baldani J.I."/>
            <person name="Zilli J.E."/>
            <person name="Reis V.M."/>
            <person name="Hartmann A."/>
            <person name="Cruz L."/>
            <person name="de Souza E.M."/>
            <person name="de Oliveira Pedrosa F."/>
            <person name="Passaglia L.M.P."/>
        </authorList>
    </citation>
    <scope>NUCLEOTIDE SEQUENCE [LARGE SCALE GENOMIC DNA]</scope>
    <source>
        <strain evidence="13 14">ATCC 49958</strain>
    </source>
</reference>
<comment type="caution">
    <text evidence="13">The sequence shown here is derived from an EMBL/GenBank/DDBJ whole genome shotgun (WGS) entry which is preliminary data.</text>
</comment>
<comment type="pathway">
    <text evidence="1 9">Cell wall biogenesis; peptidoglycan biosynthesis.</text>
</comment>
<evidence type="ECO:0000256" key="5">
    <source>
        <dbReference type="ARBA" id="ARBA00022801"/>
    </source>
</evidence>
<protein>
    <submittedName>
        <fullName evidence="13">L,D-transpeptidase</fullName>
    </submittedName>
</protein>
<keyword evidence="11" id="KW-0732">Signal</keyword>
<dbReference type="InterPro" id="IPR050979">
    <property type="entry name" value="LD-transpeptidase"/>
</dbReference>
<evidence type="ECO:0000313" key="14">
    <source>
        <dbReference type="Proteomes" id="UP000476837"/>
    </source>
</evidence>
<evidence type="ECO:0000256" key="2">
    <source>
        <dbReference type="ARBA" id="ARBA00005992"/>
    </source>
</evidence>
<evidence type="ECO:0000259" key="12">
    <source>
        <dbReference type="PROSITE" id="PS52029"/>
    </source>
</evidence>
<feature type="chain" id="PRO_5026696105" evidence="11">
    <location>
        <begin position="19"/>
        <end position="325"/>
    </location>
</feature>
<evidence type="ECO:0000256" key="1">
    <source>
        <dbReference type="ARBA" id="ARBA00004752"/>
    </source>
</evidence>
<evidence type="ECO:0000256" key="4">
    <source>
        <dbReference type="ARBA" id="ARBA00022679"/>
    </source>
</evidence>
<dbReference type="Proteomes" id="UP000476837">
    <property type="component" value="Unassembled WGS sequence"/>
</dbReference>
<evidence type="ECO:0000256" key="8">
    <source>
        <dbReference type="ARBA" id="ARBA00023316"/>
    </source>
</evidence>
<keyword evidence="4" id="KW-0808">Transferase</keyword>
<evidence type="ECO:0000256" key="6">
    <source>
        <dbReference type="ARBA" id="ARBA00022960"/>
    </source>
</evidence>
<accession>A0A6L3AVA0</accession>
<feature type="active site" description="Nucleophile" evidence="9">
    <location>
        <position position="154"/>
    </location>
</feature>
<dbReference type="UniPathway" id="UPA00219"/>
<dbReference type="GO" id="GO:0016757">
    <property type="term" value="F:glycosyltransferase activity"/>
    <property type="evidence" value="ECO:0007669"/>
    <property type="project" value="UniProtKB-KW"/>
</dbReference>
<sequence length="325" mass="34957">MQRTATFLWHLVPTATLAIALALVSPDTPRAQDRATTAETTTEIPLARRIVISLTERRLHLLEEGRPPRSFPVAIGRSGVAIPLGDSRVLRKRRNPTWRPTANQRRENPALPASVPPGPSNPLGKFALDLGWTAIAIHGTNEPDSVGRRASGGCFRMLPADIATLFEMVPVGTPVRVVSGPAVVPERQPAIAVAVPAALPAPAPPPTPPPSPLPKVAPPPLPIVADPRCATAGAPLRRMICTVPDLAALDGRARGLHQRHLATLPAERRDAAAYALLQEERRFDDRITARCWVRRGMEEDPAVAAAARACLSDALTVRLEEAKRR</sequence>
<evidence type="ECO:0000256" key="10">
    <source>
        <dbReference type="SAM" id="MobiDB-lite"/>
    </source>
</evidence>
<comment type="similarity">
    <text evidence="2">Belongs to the YkuD family.</text>
</comment>
<dbReference type="PANTHER" id="PTHR30582:SF24">
    <property type="entry name" value="L,D-TRANSPEPTIDASE ERFK_SRFK-RELATED"/>
    <property type="match status" value="1"/>
</dbReference>
<evidence type="ECO:0000256" key="7">
    <source>
        <dbReference type="ARBA" id="ARBA00022984"/>
    </source>
</evidence>
<evidence type="ECO:0000313" key="13">
    <source>
        <dbReference type="EMBL" id="KAA0680481.1"/>
    </source>
</evidence>
<evidence type="ECO:0000256" key="3">
    <source>
        <dbReference type="ARBA" id="ARBA00022676"/>
    </source>
</evidence>
<keyword evidence="6 9" id="KW-0133">Cell shape</keyword>
<dbReference type="CDD" id="cd16913">
    <property type="entry name" value="YkuD_like"/>
    <property type="match status" value="1"/>
</dbReference>
<keyword evidence="8 9" id="KW-0961">Cell wall biogenesis/degradation</keyword>
<evidence type="ECO:0000256" key="11">
    <source>
        <dbReference type="SAM" id="SignalP"/>
    </source>
</evidence>
<dbReference type="SUPFAM" id="SSF141523">
    <property type="entry name" value="L,D-transpeptidase catalytic domain-like"/>
    <property type="match status" value="1"/>
</dbReference>
<feature type="signal peptide" evidence="11">
    <location>
        <begin position="1"/>
        <end position="18"/>
    </location>
</feature>
<dbReference type="GO" id="GO:0008360">
    <property type="term" value="P:regulation of cell shape"/>
    <property type="evidence" value="ECO:0007669"/>
    <property type="project" value="UniProtKB-UniRule"/>
</dbReference>
<dbReference type="PANTHER" id="PTHR30582">
    <property type="entry name" value="L,D-TRANSPEPTIDASE"/>
    <property type="match status" value="1"/>
</dbReference>
<name>A0A6L3AVA0_AZOBR</name>
<dbReference type="GO" id="GO:0018104">
    <property type="term" value="P:peptidoglycan-protein cross-linking"/>
    <property type="evidence" value="ECO:0007669"/>
    <property type="project" value="TreeGrafter"/>
</dbReference>
<proteinExistence type="inferred from homology"/>
<dbReference type="GO" id="GO:0005576">
    <property type="term" value="C:extracellular region"/>
    <property type="evidence" value="ECO:0007669"/>
    <property type="project" value="TreeGrafter"/>
</dbReference>
<dbReference type="InterPro" id="IPR038063">
    <property type="entry name" value="Transpep_catalytic_dom"/>
</dbReference>
<evidence type="ECO:0000256" key="9">
    <source>
        <dbReference type="PROSITE-ProRule" id="PRU01373"/>
    </source>
</evidence>
<organism evidence="13 14">
    <name type="scientific">Azospirillum brasilense</name>
    <dbReference type="NCBI Taxonomy" id="192"/>
    <lineage>
        <taxon>Bacteria</taxon>
        <taxon>Pseudomonadati</taxon>
        <taxon>Pseudomonadota</taxon>
        <taxon>Alphaproteobacteria</taxon>
        <taxon>Rhodospirillales</taxon>
        <taxon>Azospirillaceae</taxon>
        <taxon>Azospirillum</taxon>
    </lineage>
</organism>
<dbReference type="GO" id="GO:0071972">
    <property type="term" value="F:peptidoglycan L,D-transpeptidase activity"/>
    <property type="evidence" value="ECO:0007669"/>
    <property type="project" value="TreeGrafter"/>
</dbReference>
<dbReference type="GO" id="GO:0071555">
    <property type="term" value="P:cell wall organization"/>
    <property type="evidence" value="ECO:0007669"/>
    <property type="project" value="UniProtKB-UniRule"/>
</dbReference>
<dbReference type="Pfam" id="PF03734">
    <property type="entry name" value="YkuD"/>
    <property type="match status" value="1"/>
</dbReference>
<keyword evidence="7 9" id="KW-0573">Peptidoglycan synthesis</keyword>
<dbReference type="Gene3D" id="2.40.440.10">
    <property type="entry name" value="L,D-transpeptidase catalytic domain-like"/>
    <property type="match status" value="1"/>
</dbReference>
<feature type="region of interest" description="Disordered" evidence="10">
    <location>
        <begin position="91"/>
        <end position="119"/>
    </location>
</feature>
<dbReference type="PROSITE" id="PS52029">
    <property type="entry name" value="LD_TPASE"/>
    <property type="match status" value="1"/>
</dbReference>
<keyword evidence="5" id="KW-0378">Hydrolase</keyword>
<feature type="domain" description="L,D-TPase catalytic" evidence="12">
    <location>
        <begin position="48"/>
        <end position="178"/>
    </location>
</feature>
<dbReference type="InterPro" id="IPR005490">
    <property type="entry name" value="LD_TPept_cat_dom"/>
</dbReference>